<dbReference type="InterPro" id="IPR003425">
    <property type="entry name" value="CCB3/YggT"/>
</dbReference>
<evidence type="ECO:0000313" key="2">
    <source>
        <dbReference type="EMBL" id="GBC99169.1"/>
    </source>
</evidence>
<evidence type="ECO:0008006" key="4">
    <source>
        <dbReference type="Google" id="ProtNLM"/>
    </source>
</evidence>
<proteinExistence type="predicted"/>
<dbReference type="AlphaFoldDB" id="A0A2H5XDA3"/>
<dbReference type="Pfam" id="PF02325">
    <property type="entry name" value="CCB3_YggT"/>
    <property type="match status" value="1"/>
</dbReference>
<feature type="transmembrane region" description="Helical" evidence="1">
    <location>
        <begin position="65"/>
        <end position="88"/>
    </location>
</feature>
<keyword evidence="1" id="KW-1133">Transmembrane helix</keyword>
<dbReference type="GO" id="GO:0016020">
    <property type="term" value="C:membrane"/>
    <property type="evidence" value="ECO:0007669"/>
    <property type="project" value="InterPro"/>
</dbReference>
<keyword evidence="1" id="KW-0472">Membrane</keyword>
<keyword evidence="1" id="KW-0812">Transmembrane</keyword>
<comment type="caution">
    <text evidence="2">The sequence shown here is derived from an EMBL/GenBank/DDBJ whole genome shotgun (WGS) entry which is preliminary data.</text>
</comment>
<sequence>MTALIWLIHLALNVLFLLLLARCVISWVRPSHYHPVVRWVEDVTEPLLRPIRNILPPWKTWGIDFSPLIVLVLANIAARVLISLLAGIG</sequence>
<evidence type="ECO:0000313" key="3">
    <source>
        <dbReference type="Proteomes" id="UP000236173"/>
    </source>
</evidence>
<dbReference type="Proteomes" id="UP000236173">
    <property type="component" value="Unassembled WGS sequence"/>
</dbReference>
<evidence type="ECO:0000256" key="1">
    <source>
        <dbReference type="SAM" id="Phobius"/>
    </source>
</evidence>
<organism evidence="2 3">
    <name type="scientific">Candidatus Fervidibacter japonicus</name>
    <dbReference type="NCBI Taxonomy" id="2035412"/>
    <lineage>
        <taxon>Bacteria</taxon>
        <taxon>Candidatus Fervidibacterota</taxon>
        <taxon>Candidatus Fervidibacter</taxon>
    </lineage>
</organism>
<protein>
    <recommendedName>
        <fullName evidence="4">YggT family protein</fullName>
    </recommendedName>
</protein>
<gene>
    <name evidence="2" type="ORF">HRbin17_01690</name>
</gene>
<dbReference type="EMBL" id="BEHT01000022">
    <property type="protein sequence ID" value="GBC99169.1"/>
    <property type="molecule type" value="Genomic_DNA"/>
</dbReference>
<accession>A0A2H5XDA3</accession>
<reference evidence="3" key="1">
    <citation type="submission" date="2017-09" db="EMBL/GenBank/DDBJ databases">
        <title>Metaegenomics of thermophilic ammonia-oxidizing enrichment culture.</title>
        <authorList>
            <person name="Kato S."/>
            <person name="Suzuki K."/>
        </authorList>
    </citation>
    <scope>NUCLEOTIDE SEQUENCE [LARGE SCALE GENOMIC DNA]</scope>
</reference>
<name>A0A2H5XDA3_9BACT</name>